<keyword evidence="7" id="KW-1185">Reference proteome</keyword>
<feature type="signal peptide" evidence="4">
    <location>
        <begin position="1"/>
        <end position="17"/>
    </location>
</feature>
<evidence type="ECO:0000256" key="3">
    <source>
        <dbReference type="ARBA" id="ARBA00023157"/>
    </source>
</evidence>
<dbReference type="CDD" id="cd00104">
    <property type="entry name" value="KAZAL_FS"/>
    <property type="match status" value="2"/>
</dbReference>
<dbReference type="InterPro" id="IPR050653">
    <property type="entry name" value="Prot_Inhib_GrowthFact_Antg"/>
</dbReference>
<dbReference type="PROSITE" id="PS51465">
    <property type="entry name" value="KAZAL_2"/>
    <property type="match status" value="2"/>
</dbReference>
<protein>
    <recommendedName>
        <fullName evidence="5">Kazal-like domain-containing protein</fullName>
    </recommendedName>
</protein>
<evidence type="ECO:0000256" key="4">
    <source>
        <dbReference type="SAM" id="SignalP"/>
    </source>
</evidence>
<dbReference type="Pfam" id="PF00050">
    <property type="entry name" value="Kazal_1"/>
    <property type="match status" value="2"/>
</dbReference>
<keyword evidence="2" id="KW-0722">Serine protease inhibitor</keyword>
<dbReference type="Gene3D" id="3.30.60.30">
    <property type="match status" value="2"/>
</dbReference>
<dbReference type="EMBL" id="JAZGQO010000014">
    <property type="protein sequence ID" value="KAK6170456.1"/>
    <property type="molecule type" value="Genomic_DNA"/>
</dbReference>
<dbReference type="GO" id="GO:0030154">
    <property type="term" value="P:cell differentiation"/>
    <property type="evidence" value="ECO:0007669"/>
    <property type="project" value="TreeGrafter"/>
</dbReference>
<proteinExistence type="predicted"/>
<evidence type="ECO:0000256" key="1">
    <source>
        <dbReference type="ARBA" id="ARBA00022690"/>
    </source>
</evidence>
<dbReference type="AlphaFoldDB" id="A0AAN8PDF6"/>
<dbReference type="PANTHER" id="PTHR10913:SF45">
    <property type="entry name" value="FOLLISTATIN, ISOFORM A-RELATED"/>
    <property type="match status" value="1"/>
</dbReference>
<reference evidence="6 7" key="1">
    <citation type="submission" date="2024-01" db="EMBL/GenBank/DDBJ databases">
        <title>The genome of the rayed Mediterranean limpet Patella caerulea (Linnaeus, 1758).</title>
        <authorList>
            <person name="Anh-Thu Weber A."/>
            <person name="Halstead-Nussloch G."/>
        </authorList>
    </citation>
    <scope>NUCLEOTIDE SEQUENCE [LARGE SCALE GENOMIC DNA]</scope>
    <source>
        <strain evidence="6">AATW-2023a</strain>
        <tissue evidence="6">Whole specimen</tissue>
    </source>
</reference>
<accession>A0AAN8PDF6</accession>
<dbReference type="InterPro" id="IPR002350">
    <property type="entry name" value="Kazal_dom"/>
</dbReference>
<evidence type="ECO:0000259" key="5">
    <source>
        <dbReference type="PROSITE" id="PS51465"/>
    </source>
</evidence>
<comment type="caution">
    <text evidence="6">The sequence shown here is derived from an EMBL/GenBank/DDBJ whole genome shotgun (WGS) entry which is preliminary data.</text>
</comment>
<evidence type="ECO:0000256" key="2">
    <source>
        <dbReference type="ARBA" id="ARBA00022900"/>
    </source>
</evidence>
<keyword evidence="1" id="KW-0646">Protease inhibitor</keyword>
<dbReference type="GO" id="GO:0004867">
    <property type="term" value="F:serine-type endopeptidase inhibitor activity"/>
    <property type="evidence" value="ECO:0007669"/>
    <property type="project" value="UniProtKB-KW"/>
</dbReference>
<feature type="domain" description="Kazal-like" evidence="5">
    <location>
        <begin position="63"/>
        <end position="117"/>
    </location>
</feature>
<evidence type="ECO:0000313" key="6">
    <source>
        <dbReference type="EMBL" id="KAK6170456.1"/>
    </source>
</evidence>
<keyword evidence="4" id="KW-0732">Signal</keyword>
<name>A0AAN8PDF6_PATCE</name>
<feature type="domain" description="Kazal-like" evidence="5">
    <location>
        <begin position="11"/>
        <end position="51"/>
    </location>
</feature>
<organism evidence="6 7">
    <name type="scientific">Patella caerulea</name>
    <name type="common">Rayed Mediterranean limpet</name>
    <dbReference type="NCBI Taxonomy" id="87958"/>
    <lineage>
        <taxon>Eukaryota</taxon>
        <taxon>Metazoa</taxon>
        <taxon>Spiralia</taxon>
        <taxon>Lophotrochozoa</taxon>
        <taxon>Mollusca</taxon>
        <taxon>Gastropoda</taxon>
        <taxon>Patellogastropoda</taxon>
        <taxon>Patelloidea</taxon>
        <taxon>Patellidae</taxon>
        <taxon>Patella</taxon>
    </lineage>
</organism>
<dbReference type="GO" id="GO:0005576">
    <property type="term" value="C:extracellular region"/>
    <property type="evidence" value="ECO:0007669"/>
    <property type="project" value="TreeGrafter"/>
</dbReference>
<evidence type="ECO:0000313" key="7">
    <source>
        <dbReference type="Proteomes" id="UP001347796"/>
    </source>
</evidence>
<dbReference type="SMART" id="SM00280">
    <property type="entry name" value="KAZAL"/>
    <property type="match status" value="2"/>
</dbReference>
<dbReference type="InterPro" id="IPR036058">
    <property type="entry name" value="Kazal_dom_sf"/>
</dbReference>
<gene>
    <name evidence="6" type="ORF">SNE40_018844</name>
</gene>
<feature type="chain" id="PRO_5042893307" description="Kazal-like domain-containing protein" evidence="4">
    <location>
        <begin position="18"/>
        <end position="119"/>
    </location>
</feature>
<sequence>MMKVLAVLVLVVVGVYCEETCLRACQLINDPVCATYTKTYGNECMMKADACEMAKKGFSLVKKPAAGECSCLRACTFIYKPVCANDGNTYNSECLMGSESCKQGKFLEVVHEGECNKAE</sequence>
<keyword evidence="3" id="KW-1015">Disulfide bond</keyword>
<dbReference type="PANTHER" id="PTHR10913">
    <property type="entry name" value="FOLLISTATIN-RELATED"/>
    <property type="match status" value="1"/>
</dbReference>
<dbReference type="SUPFAM" id="SSF100895">
    <property type="entry name" value="Kazal-type serine protease inhibitors"/>
    <property type="match status" value="2"/>
</dbReference>
<dbReference type="Proteomes" id="UP001347796">
    <property type="component" value="Unassembled WGS sequence"/>
</dbReference>